<dbReference type="InterPro" id="IPR021527">
    <property type="entry name" value="DUF2795"/>
</dbReference>
<keyword evidence="2" id="KW-1185">Reference proteome</keyword>
<reference evidence="1 2" key="1">
    <citation type="submission" date="2016-10" db="EMBL/GenBank/DDBJ databases">
        <authorList>
            <person name="de Groot N.N."/>
        </authorList>
    </citation>
    <scope>NUCLEOTIDE SEQUENCE [LARGE SCALE GENOMIC DNA]</scope>
    <source>
        <strain evidence="1 2">DSM 44468</strain>
    </source>
</reference>
<dbReference type="AlphaFoldDB" id="A0A1I3VZD4"/>
<proteinExistence type="predicted"/>
<sequence>MTLPEEDRLRTLLSDVDFPCDRAELLRQAAAQGADDGTLGHLGGLPDRTYRDLGAVTSALTEAG</sequence>
<gene>
    <name evidence="1" type="ORF">SAMN05421835_11213</name>
</gene>
<dbReference type="RefSeq" id="WP_091509930.1">
    <property type="nucleotide sequence ID" value="NZ_CBDRCA010000010.1"/>
</dbReference>
<dbReference type="Pfam" id="PF11387">
    <property type="entry name" value="DUF2795"/>
    <property type="match status" value="1"/>
</dbReference>
<accession>A0A1I3VZD4</accession>
<protein>
    <recommendedName>
        <fullName evidence="3">DUF2795 domain-containing protein</fullName>
    </recommendedName>
</protein>
<evidence type="ECO:0000313" key="1">
    <source>
        <dbReference type="EMBL" id="SFK00585.1"/>
    </source>
</evidence>
<dbReference type="Proteomes" id="UP000199025">
    <property type="component" value="Unassembled WGS sequence"/>
</dbReference>
<dbReference type="EMBL" id="FORP01000012">
    <property type="protein sequence ID" value="SFK00585.1"/>
    <property type="molecule type" value="Genomic_DNA"/>
</dbReference>
<dbReference type="STRING" id="115433.SAMN05421835_11213"/>
<organism evidence="1 2">
    <name type="scientific">Amycolatopsis sacchari</name>
    <dbReference type="NCBI Taxonomy" id="115433"/>
    <lineage>
        <taxon>Bacteria</taxon>
        <taxon>Bacillati</taxon>
        <taxon>Actinomycetota</taxon>
        <taxon>Actinomycetes</taxon>
        <taxon>Pseudonocardiales</taxon>
        <taxon>Pseudonocardiaceae</taxon>
        <taxon>Amycolatopsis</taxon>
    </lineage>
</organism>
<name>A0A1I3VZD4_9PSEU</name>
<evidence type="ECO:0008006" key="3">
    <source>
        <dbReference type="Google" id="ProtNLM"/>
    </source>
</evidence>
<evidence type="ECO:0000313" key="2">
    <source>
        <dbReference type="Proteomes" id="UP000199025"/>
    </source>
</evidence>
<dbReference type="OrthoDB" id="3631172at2"/>